<keyword evidence="1" id="KW-0812">Transmembrane</keyword>
<evidence type="ECO:0000256" key="1">
    <source>
        <dbReference type="SAM" id="Phobius"/>
    </source>
</evidence>
<name>A0A7C8ZFY6_OPUST</name>
<keyword evidence="1" id="KW-1133">Transmembrane helix</keyword>
<sequence>MERVLLLDHVASSMAMKIQWKMCSSVLRVHRSSVVLEMIPVLYCGMLELDLTLSSRLRKLIMLICIVLIGILLMKIILSQDLLIALFACLIGEILLPVELGHPFTNLRVIKLLFCASSGLLIIQLSLEVLQRMLFLTFGTMKKLVKRESVG</sequence>
<reference evidence="2" key="1">
    <citation type="journal article" date="2013" name="J. Plant Res.">
        <title>Effect of fungi and light on seed germination of three Opuntia species from semiarid lands of central Mexico.</title>
        <authorList>
            <person name="Delgado-Sanchez P."/>
            <person name="Jimenez-Bremont J.F."/>
            <person name="Guerrero-Gonzalez Mde L."/>
            <person name="Flores J."/>
        </authorList>
    </citation>
    <scope>NUCLEOTIDE SEQUENCE</scope>
    <source>
        <tissue evidence="2">Cladode</tissue>
    </source>
</reference>
<feature type="transmembrane region" description="Helical" evidence="1">
    <location>
        <begin position="109"/>
        <end position="127"/>
    </location>
</feature>
<keyword evidence="1" id="KW-0472">Membrane</keyword>
<feature type="transmembrane region" description="Helical" evidence="1">
    <location>
        <begin position="60"/>
        <end position="78"/>
    </location>
</feature>
<organism evidence="2">
    <name type="scientific">Opuntia streptacantha</name>
    <name type="common">Prickly pear cactus</name>
    <name type="synonym">Opuntia cardona</name>
    <dbReference type="NCBI Taxonomy" id="393608"/>
    <lineage>
        <taxon>Eukaryota</taxon>
        <taxon>Viridiplantae</taxon>
        <taxon>Streptophyta</taxon>
        <taxon>Embryophyta</taxon>
        <taxon>Tracheophyta</taxon>
        <taxon>Spermatophyta</taxon>
        <taxon>Magnoliopsida</taxon>
        <taxon>eudicotyledons</taxon>
        <taxon>Gunneridae</taxon>
        <taxon>Pentapetalae</taxon>
        <taxon>Caryophyllales</taxon>
        <taxon>Cactineae</taxon>
        <taxon>Cactaceae</taxon>
        <taxon>Opuntioideae</taxon>
        <taxon>Opuntia</taxon>
    </lineage>
</organism>
<proteinExistence type="predicted"/>
<feature type="transmembrane region" description="Helical" evidence="1">
    <location>
        <begin position="84"/>
        <end position="102"/>
    </location>
</feature>
<dbReference type="AlphaFoldDB" id="A0A7C8ZFY6"/>
<protein>
    <submittedName>
        <fullName evidence="2">Uncharacterized protein</fullName>
    </submittedName>
</protein>
<dbReference type="EMBL" id="GISG01126779">
    <property type="protein sequence ID" value="MBA4642036.1"/>
    <property type="molecule type" value="Transcribed_RNA"/>
</dbReference>
<evidence type="ECO:0000313" key="2">
    <source>
        <dbReference type="EMBL" id="MBA4642036.1"/>
    </source>
</evidence>
<accession>A0A7C8ZFY6</accession>
<reference evidence="2" key="2">
    <citation type="submission" date="2020-07" db="EMBL/GenBank/DDBJ databases">
        <authorList>
            <person name="Vera ALvarez R."/>
            <person name="Arias-Moreno D.M."/>
            <person name="Jimenez-Jacinto V."/>
            <person name="Jimenez-Bremont J.F."/>
            <person name="Swaminathan K."/>
            <person name="Moose S.P."/>
            <person name="Guerrero-Gonzalez M.L."/>
            <person name="Marino-Ramirez L."/>
            <person name="Landsman D."/>
            <person name="Rodriguez-Kessler M."/>
            <person name="Delgado-Sanchez P."/>
        </authorList>
    </citation>
    <scope>NUCLEOTIDE SEQUENCE</scope>
    <source>
        <tissue evidence="2">Cladode</tissue>
    </source>
</reference>